<evidence type="ECO:0000256" key="3">
    <source>
        <dbReference type="PROSITE-ProRule" id="PRU00023"/>
    </source>
</evidence>
<dbReference type="EMBL" id="ML987190">
    <property type="protein sequence ID" value="KAF2254935.1"/>
    <property type="molecule type" value="Genomic_DNA"/>
</dbReference>
<proteinExistence type="predicted"/>
<organism evidence="5 6">
    <name type="scientific">Trematosphaeria pertusa</name>
    <dbReference type="NCBI Taxonomy" id="390896"/>
    <lineage>
        <taxon>Eukaryota</taxon>
        <taxon>Fungi</taxon>
        <taxon>Dikarya</taxon>
        <taxon>Ascomycota</taxon>
        <taxon>Pezizomycotina</taxon>
        <taxon>Dothideomycetes</taxon>
        <taxon>Pleosporomycetidae</taxon>
        <taxon>Pleosporales</taxon>
        <taxon>Massarineae</taxon>
        <taxon>Trematosphaeriaceae</taxon>
        <taxon>Trematosphaeria</taxon>
    </lineage>
</organism>
<keyword evidence="4" id="KW-0472">Membrane</keyword>
<dbReference type="AlphaFoldDB" id="A0A6A6IWK6"/>
<dbReference type="PANTHER" id="PTHR24201">
    <property type="entry name" value="ANK_REP_REGION DOMAIN-CONTAINING PROTEIN"/>
    <property type="match status" value="1"/>
</dbReference>
<feature type="transmembrane region" description="Helical" evidence="4">
    <location>
        <begin position="184"/>
        <end position="205"/>
    </location>
</feature>
<dbReference type="OrthoDB" id="3800977at2759"/>
<keyword evidence="4" id="KW-1133">Transmembrane helix</keyword>
<feature type="repeat" description="ANK" evidence="3">
    <location>
        <begin position="802"/>
        <end position="834"/>
    </location>
</feature>
<name>A0A6A6IWK6_9PLEO</name>
<dbReference type="SUPFAM" id="SSF48403">
    <property type="entry name" value="Ankyrin repeat"/>
    <property type="match status" value="1"/>
</dbReference>
<protein>
    <submittedName>
        <fullName evidence="5">Ankyrin</fullName>
    </submittedName>
</protein>
<dbReference type="Gene3D" id="1.25.40.20">
    <property type="entry name" value="Ankyrin repeat-containing domain"/>
    <property type="match status" value="2"/>
</dbReference>
<dbReference type="InterPro" id="IPR050776">
    <property type="entry name" value="Ank_Repeat/CDKN_Inhibitor"/>
</dbReference>
<dbReference type="GeneID" id="54573258"/>
<reference evidence="5" key="1">
    <citation type="journal article" date="2020" name="Stud. Mycol.">
        <title>101 Dothideomycetes genomes: a test case for predicting lifestyles and emergence of pathogens.</title>
        <authorList>
            <person name="Haridas S."/>
            <person name="Albert R."/>
            <person name="Binder M."/>
            <person name="Bloem J."/>
            <person name="Labutti K."/>
            <person name="Salamov A."/>
            <person name="Andreopoulos B."/>
            <person name="Baker S."/>
            <person name="Barry K."/>
            <person name="Bills G."/>
            <person name="Bluhm B."/>
            <person name="Cannon C."/>
            <person name="Castanera R."/>
            <person name="Culley D."/>
            <person name="Daum C."/>
            <person name="Ezra D."/>
            <person name="Gonzalez J."/>
            <person name="Henrissat B."/>
            <person name="Kuo A."/>
            <person name="Liang C."/>
            <person name="Lipzen A."/>
            <person name="Lutzoni F."/>
            <person name="Magnuson J."/>
            <person name="Mondo S."/>
            <person name="Nolan M."/>
            <person name="Ohm R."/>
            <person name="Pangilinan J."/>
            <person name="Park H.-J."/>
            <person name="Ramirez L."/>
            <person name="Alfaro M."/>
            <person name="Sun H."/>
            <person name="Tritt A."/>
            <person name="Yoshinaga Y."/>
            <person name="Zwiers L.-H."/>
            <person name="Turgeon B."/>
            <person name="Goodwin S."/>
            <person name="Spatafora J."/>
            <person name="Crous P."/>
            <person name="Grigoriev I."/>
        </authorList>
    </citation>
    <scope>NUCLEOTIDE SEQUENCE</scope>
    <source>
        <strain evidence="5">CBS 122368</strain>
    </source>
</reference>
<evidence type="ECO:0000313" key="5">
    <source>
        <dbReference type="EMBL" id="KAF2254935.1"/>
    </source>
</evidence>
<feature type="transmembrane region" description="Helical" evidence="4">
    <location>
        <begin position="6"/>
        <end position="25"/>
    </location>
</feature>
<gene>
    <name evidence="5" type="ORF">BU26DRAFT_148135</name>
</gene>
<dbReference type="PROSITE" id="PS50088">
    <property type="entry name" value="ANK_REPEAT"/>
    <property type="match status" value="1"/>
</dbReference>
<dbReference type="SMART" id="SM00248">
    <property type="entry name" value="ANK"/>
    <property type="match status" value="4"/>
</dbReference>
<keyword evidence="2 3" id="KW-0040">ANK repeat</keyword>
<dbReference type="PANTHER" id="PTHR24201:SF14">
    <property type="entry name" value="CYCLIN-DEPENDENT KINASE 4 INHIBITOR C-LIKE"/>
    <property type="match status" value="1"/>
</dbReference>
<dbReference type="RefSeq" id="XP_033689939.1">
    <property type="nucleotide sequence ID" value="XM_033819928.1"/>
</dbReference>
<keyword evidence="6" id="KW-1185">Reference proteome</keyword>
<keyword evidence="4" id="KW-0812">Transmembrane</keyword>
<evidence type="ECO:0000256" key="4">
    <source>
        <dbReference type="SAM" id="Phobius"/>
    </source>
</evidence>
<evidence type="ECO:0000256" key="2">
    <source>
        <dbReference type="ARBA" id="ARBA00023043"/>
    </source>
</evidence>
<evidence type="ECO:0000256" key="1">
    <source>
        <dbReference type="ARBA" id="ARBA00022737"/>
    </source>
</evidence>
<evidence type="ECO:0000313" key="6">
    <source>
        <dbReference type="Proteomes" id="UP000800094"/>
    </source>
</evidence>
<keyword evidence="1" id="KW-0677">Repeat</keyword>
<dbReference type="InterPro" id="IPR002110">
    <property type="entry name" value="Ankyrin_rpt"/>
</dbReference>
<dbReference type="PROSITE" id="PS50297">
    <property type="entry name" value="ANK_REP_REGION"/>
    <property type="match status" value="1"/>
</dbReference>
<dbReference type="GO" id="GO:0005634">
    <property type="term" value="C:nucleus"/>
    <property type="evidence" value="ECO:0007669"/>
    <property type="project" value="TreeGrafter"/>
</dbReference>
<sequence>MYTAQSLAVSTFSLWVPYALLVPALQHLPRPFFQRRNRWILPRIRFSLRVVPVLTLLLAIFSSSLPTPRRYDALNCGLSEDARESLMNPDIGGIGVVLGLFINCFAIALVLVLGHVKSETSGVKELCIAQVYNLACLACNVAKSYRESLKFQEILVACICMDAVSASISMAFSDKEVLASRWLVLWSGFIQLFAFIVQALALANLSAATIADHHDGPCSVALPWIEAFHSQQHAPSRLWLYVSFRLVLWLAQLWMGISQTRIFNEVEHNRYEESRRVYGPRWERIPATVTTSYLLFCSTMILHSRYLGIIRDELGLVASQGRVLISEWGQSAPFIVCIAALSHVIFVHWRLFQQKAWKNREFVRKACEDPSKKVFNIPEDPAALHWYQRHPMTLFNLLQPVDHCLIFPVEDGLESNTVDPTSVPEEKQQELWNTLLESVESNDAIGVRVCLRDGAPLRREHGTHEILLHKAARHGRQELLQLLCDPTEPRNLTSDVASRNASGETPLQCAVSSQNTVAIRFFLEQYKSRERLHGARNRNLISSRLRAFEEAILSNSPEIVRPFVDYDLWPQWKNVEFSDYEPPHIIIEFPSIVAFAYSKERWAVARLLIEKGGDMRRTDERVIKPKDLVHLAALTRDTTVLEHWLPGREDLHDWVGKAAEMYPSLNFREEILAAILRCFPESAVILWYHAKELGDAEVVRHLATAIRHHLKCKTFCLVATKAETDVHRHGNPHPSPYFPVTSPQADILRELQKKGSALFPPPKPRNRRSQSRNPVRVDNLVRALMVKCPTGLIPITYELYRFGTTVLHVAAGHGDLETTKMLLEAGFPFRGADLAGLTPLAYAQKQEHLTLEDVPYLKQRTHHQGRKDYAAVEKLLANAKEPNEDWRQWLERKSKQVDQRALLQALRWAEMEPMPTPRCLALLSGSDAPYVETEIRPPPAKRHGSAVLAAIEHH</sequence>
<feature type="transmembrane region" description="Helical" evidence="4">
    <location>
        <begin position="91"/>
        <end position="114"/>
    </location>
</feature>
<dbReference type="InterPro" id="IPR036770">
    <property type="entry name" value="Ankyrin_rpt-contain_sf"/>
</dbReference>
<feature type="transmembrane region" description="Helical" evidence="4">
    <location>
        <begin position="46"/>
        <end position="65"/>
    </location>
</feature>
<dbReference type="Proteomes" id="UP000800094">
    <property type="component" value="Unassembled WGS sequence"/>
</dbReference>
<dbReference type="Pfam" id="PF00023">
    <property type="entry name" value="Ank"/>
    <property type="match status" value="1"/>
</dbReference>
<accession>A0A6A6IWK6</accession>